<dbReference type="InterPro" id="IPR008969">
    <property type="entry name" value="CarboxyPept-like_regulatory"/>
</dbReference>
<protein>
    <submittedName>
        <fullName evidence="1">Carboxypeptidase-like regulatory domain-containing protein</fullName>
    </submittedName>
</protein>
<organism evidence="1 2">
    <name type="scientific">Flavobacterium ardleyense</name>
    <dbReference type="NCBI Taxonomy" id="2038737"/>
    <lineage>
        <taxon>Bacteria</taxon>
        <taxon>Pseudomonadati</taxon>
        <taxon>Bacteroidota</taxon>
        <taxon>Flavobacteriia</taxon>
        <taxon>Flavobacteriales</taxon>
        <taxon>Flavobacteriaceae</taxon>
        <taxon>Flavobacterium</taxon>
    </lineage>
</organism>
<evidence type="ECO:0000313" key="1">
    <source>
        <dbReference type="EMBL" id="MFD2909404.1"/>
    </source>
</evidence>
<accession>A0ABW5Z950</accession>
<gene>
    <name evidence="1" type="ORF">ACFSX9_11760</name>
</gene>
<sequence length="282" mass="32262">MILYRKLLLLSSILITYCSYSQLEGKCVDEFGQAIPYVNISLKGKAFGTVTNADGKFYFEKDFITEKDIIIISHLSFEQKTIPLPLKDTQIVLLAKVQRLEEVVVSSIKRKFKEKTVGTKTDTENIVNYFNSNNLGTEIGKIIKVRKNKTYTLKNVQFNIPSFEHKSATFRINFYNITDETISLIKINETDNIVKITKSGMVKVDISDQYLSFENDFLVAVEWIGFENNSTDENELNNIKFSSTVFSGPYISRSNVNETWGNRKLVMNIGIGLFLEVNEYSK</sequence>
<name>A0ABW5Z950_9FLAO</name>
<evidence type="ECO:0000313" key="2">
    <source>
        <dbReference type="Proteomes" id="UP001597549"/>
    </source>
</evidence>
<keyword evidence="2" id="KW-1185">Reference proteome</keyword>
<dbReference type="RefSeq" id="WP_379807883.1">
    <property type="nucleotide sequence ID" value="NZ_JBHUOL010000018.1"/>
</dbReference>
<comment type="caution">
    <text evidence="1">The sequence shown here is derived from an EMBL/GenBank/DDBJ whole genome shotgun (WGS) entry which is preliminary data.</text>
</comment>
<reference evidence="2" key="1">
    <citation type="journal article" date="2019" name="Int. J. Syst. Evol. Microbiol.">
        <title>The Global Catalogue of Microorganisms (GCM) 10K type strain sequencing project: providing services to taxonomists for standard genome sequencing and annotation.</title>
        <authorList>
            <consortium name="The Broad Institute Genomics Platform"/>
            <consortium name="The Broad Institute Genome Sequencing Center for Infectious Disease"/>
            <person name="Wu L."/>
            <person name="Ma J."/>
        </authorList>
    </citation>
    <scope>NUCLEOTIDE SEQUENCE [LARGE SCALE GENOMIC DNA]</scope>
    <source>
        <strain evidence="2">KCTC 52644</strain>
    </source>
</reference>
<dbReference type="SUPFAM" id="SSF49464">
    <property type="entry name" value="Carboxypeptidase regulatory domain-like"/>
    <property type="match status" value="1"/>
</dbReference>
<dbReference type="Pfam" id="PF13715">
    <property type="entry name" value="CarbopepD_reg_2"/>
    <property type="match status" value="1"/>
</dbReference>
<dbReference type="EMBL" id="JBHUOL010000018">
    <property type="protein sequence ID" value="MFD2909404.1"/>
    <property type="molecule type" value="Genomic_DNA"/>
</dbReference>
<proteinExistence type="predicted"/>
<dbReference type="Proteomes" id="UP001597549">
    <property type="component" value="Unassembled WGS sequence"/>
</dbReference>